<feature type="region of interest" description="Disordered" evidence="2">
    <location>
        <begin position="20"/>
        <end position="47"/>
    </location>
</feature>
<dbReference type="AlphaFoldDB" id="A0A922CI18"/>
<dbReference type="PANTHER" id="PTHR11559">
    <property type="entry name" value="CARBOXYLESTERASE"/>
    <property type="match status" value="1"/>
</dbReference>
<reference evidence="6" key="2">
    <citation type="submission" date="2020-12" db="EMBL/GenBank/DDBJ databases">
        <authorList>
            <person name="Kanost M."/>
        </authorList>
    </citation>
    <scope>NUCLEOTIDE SEQUENCE</scope>
</reference>
<feature type="domain" description="Carboxylesterase type B" evidence="5">
    <location>
        <begin position="88"/>
        <end position="576"/>
    </location>
</feature>
<evidence type="ECO:0000256" key="1">
    <source>
        <dbReference type="ARBA" id="ARBA00023180"/>
    </source>
</evidence>
<keyword evidence="8" id="KW-1185">Reference proteome</keyword>
<feature type="region of interest" description="Disordered" evidence="2">
    <location>
        <begin position="619"/>
        <end position="658"/>
    </location>
</feature>
<sequence length="687" mass="76228">MWFKYVIVSLVLVGVLGQIIPPPDSIETTEYPMEGTTEEPTEGTTTEPIEEITPVLPEETTIEPTEETTTEPTEETTEDPTEEIALETPTVTIEQGTVQGTVSDDGDYFEFHGIPYADSTSGTHRFQAPSPPPSFRDTFVANRKGIKCVRATANGFEGTEDCLVANIYTPTVNATRYLPVMVWIKGTEFDKIYEHELSFRNFMEKDVVIVDLNYRESILGFLCLGTATAPGNAGLKDIVAGLQWVRQNILQFGGNPEDVTLFGHGSGAAAVDLVTLSPTSEGLVHKAIAQSGSALAPWAVTRDNLAYAVRVAEALGHVVTSTQQLSEVFTRTSVTALMATINELDLTDNSLAFSPCIERNLEGVEPFLTRTPYQIISEGDFVQIPFIMGFVDNEGTIRAREAVEDDWLERMENSFSDFLQPDLEFESDSERAEVAEEIKAFYFRGETISMQNVKDYITYQGDTIMLVSTIREARLRAEISTAPLYLYQFSYKGALGAPFQGPIVVNTAAHSEELAYLFYDTPSQEIPLIDLTVGDILVDRWTSFAANGVPESEISQVPWAPFTIETYSYLRFLDDEELNEGPVATLEIELENPHPETIMFWNDIYEEHFLDAESTWTISDRNEEDEDDVAEENGSGDAEGEDSDVVDETDFEPEDSPNSASIAIAYTFTTLVLFATLNNFLSNTMLC</sequence>
<dbReference type="EMBL" id="JH668336">
    <property type="protein sequence ID" value="KAG6446689.1"/>
    <property type="molecule type" value="Genomic_DNA"/>
</dbReference>
<keyword evidence="3" id="KW-0812">Transmembrane</keyword>
<dbReference type="InterPro" id="IPR050309">
    <property type="entry name" value="Type-B_Carboxylest/Lipase"/>
</dbReference>
<evidence type="ECO:0000313" key="7">
    <source>
        <dbReference type="EMBL" id="UXP71985.1"/>
    </source>
</evidence>
<protein>
    <submittedName>
        <fullName evidence="7">Esterase</fullName>
    </submittedName>
</protein>
<dbReference type="SUPFAM" id="SSF53474">
    <property type="entry name" value="alpha/beta-Hydrolases"/>
    <property type="match status" value="1"/>
</dbReference>
<evidence type="ECO:0000256" key="3">
    <source>
        <dbReference type="SAM" id="Phobius"/>
    </source>
</evidence>
<feature type="chain" id="PRO_5038276758" evidence="4">
    <location>
        <begin position="18"/>
        <end position="687"/>
    </location>
</feature>
<evidence type="ECO:0000313" key="8">
    <source>
        <dbReference type="Proteomes" id="UP000791440"/>
    </source>
</evidence>
<dbReference type="InterPro" id="IPR029058">
    <property type="entry name" value="AB_hydrolase_fold"/>
</dbReference>
<dbReference type="Proteomes" id="UP000791440">
    <property type="component" value="Unassembled WGS sequence"/>
</dbReference>
<dbReference type="Pfam" id="PF00135">
    <property type="entry name" value="COesterase"/>
    <property type="match status" value="1"/>
</dbReference>
<feature type="compositionally biased region" description="Acidic residues" evidence="2">
    <location>
        <begin position="622"/>
        <end position="631"/>
    </location>
</feature>
<dbReference type="EMBL" id="ON929203">
    <property type="protein sequence ID" value="UXP71985.1"/>
    <property type="molecule type" value="mRNA"/>
</dbReference>
<proteinExistence type="evidence at transcript level"/>
<organism evidence="6 8">
    <name type="scientific">Manduca sexta</name>
    <name type="common">Tobacco hawkmoth</name>
    <name type="synonym">Tobacco hornworm</name>
    <dbReference type="NCBI Taxonomy" id="7130"/>
    <lineage>
        <taxon>Eukaryota</taxon>
        <taxon>Metazoa</taxon>
        <taxon>Ecdysozoa</taxon>
        <taxon>Arthropoda</taxon>
        <taxon>Hexapoda</taxon>
        <taxon>Insecta</taxon>
        <taxon>Pterygota</taxon>
        <taxon>Neoptera</taxon>
        <taxon>Endopterygota</taxon>
        <taxon>Lepidoptera</taxon>
        <taxon>Glossata</taxon>
        <taxon>Ditrysia</taxon>
        <taxon>Bombycoidea</taxon>
        <taxon>Sphingidae</taxon>
        <taxon>Sphinginae</taxon>
        <taxon>Sphingini</taxon>
        <taxon>Manduca</taxon>
    </lineage>
</organism>
<keyword evidence="4" id="KW-0732">Signal</keyword>
<evidence type="ECO:0000259" key="5">
    <source>
        <dbReference type="Pfam" id="PF00135"/>
    </source>
</evidence>
<reference evidence="7" key="3">
    <citation type="journal article" date="2022" name="Insect Sci.">
        <title>Genome-wide identification, classification, and expression profiling of serine esterases and other esterase-related proteins in the tobacco hornworm, Manduca sexta.</title>
        <authorList>
            <person name="Miao Z."/>
            <person name="Xiong C."/>
            <person name="Cao X."/>
            <person name="Shan T."/>
            <person name="Jin Q."/>
            <person name="Jiang H."/>
        </authorList>
    </citation>
    <scope>NUCLEOTIDE SEQUENCE</scope>
    <source>
        <strain evidence="7">AEH28</strain>
    </source>
</reference>
<feature type="compositionally biased region" description="Acidic residues" evidence="2">
    <location>
        <begin position="638"/>
        <end position="655"/>
    </location>
</feature>
<dbReference type="InterPro" id="IPR002018">
    <property type="entry name" value="CarbesteraseB"/>
</dbReference>
<feature type="signal peptide" evidence="4">
    <location>
        <begin position="1"/>
        <end position="17"/>
    </location>
</feature>
<keyword evidence="3" id="KW-1133">Transmembrane helix</keyword>
<gene>
    <name evidence="6" type="ORF">O3G_MSEX004563</name>
</gene>
<name>A0A922CI18_MANSE</name>
<feature type="region of interest" description="Disordered" evidence="2">
    <location>
        <begin position="60"/>
        <end position="81"/>
    </location>
</feature>
<dbReference type="EMBL" id="JH668336">
    <property type="protein sequence ID" value="KAG6446688.1"/>
    <property type="molecule type" value="Genomic_DNA"/>
</dbReference>
<dbReference type="Gene3D" id="3.40.50.1820">
    <property type="entry name" value="alpha/beta hydrolase"/>
    <property type="match status" value="1"/>
</dbReference>
<evidence type="ECO:0000256" key="2">
    <source>
        <dbReference type="SAM" id="MobiDB-lite"/>
    </source>
</evidence>
<evidence type="ECO:0000313" key="6">
    <source>
        <dbReference type="EMBL" id="KAG6446689.1"/>
    </source>
</evidence>
<reference evidence="6" key="1">
    <citation type="journal article" date="2016" name="Insect Biochem. Mol. Biol.">
        <title>Multifaceted biological insights from a draft genome sequence of the tobacco hornworm moth, Manduca sexta.</title>
        <authorList>
            <person name="Kanost M.R."/>
            <person name="Arrese E.L."/>
            <person name="Cao X."/>
            <person name="Chen Y.R."/>
            <person name="Chellapilla S."/>
            <person name="Goldsmith M.R."/>
            <person name="Grosse-Wilde E."/>
            <person name="Heckel D.G."/>
            <person name="Herndon N."/>
            <person name="Jiang H."/>
            <person name="Papanicolaou A."/>
            <person name="Qu J."/>
            <person name="Soulages J.L."/>
            <person name="Vogel H."/>
            <person name="Walters J."/>
            <person name="Waterhouse R.M."/>
            <person name="Ahn S.J."/>
            <person name="Almeida F.C."/>
            <person name="An C."/>
            <person name="Aqrawi P."/>
            <person name="Bretschneider A."/>
            <person name="Bryant W.B."/>
            <person name="Bucks S."/>
            <person name="Chao H."/>
            <person name="Chevignon G."/>
            <person name="Christen J.M."/>
            <person name="Clarke D.F."/>
            <person name="Dittmer N.T."/>
            <person name="Ferguson L.C.F."/>
            <person name="Garavelou S."/>
            <person name="Gordon K.H.J."/>
            <person name="Gunaratna R.T."/>
            <person name="Han Y."/>
            <person name="Hauser F."/>
            <person name="He Y."/>
            <person name="Heidel-Fischer H."/>
            <person name="Hirsh A."/>
            <person name="Hu Y."/>
            <person name="Jiang H."/>
            <person name="Kalra D."/>
            <person name="Klinner C."/>
            <person name="Konig C."/>
            <person name="Kovar C."/>
            <person name="Kroll A.R."/>
            <person name="Kuwar S.S."/>
            <person name="Lee S.L."/>
            <person name="Lehman R."/>
            <person name="Li K."/>
            <person name="Li Z."/>
            <person name="Liang H."/>
            <person name="Lovelace S."/>
            <person name="Lu Z."/>
            <person name="Mansfield J.H."/>
            <person name="McCulloch K.J."/>
            <person name="Mathew T."/>
            <person name="Morton B."/>
            <person name="Muzny D.M."/>
            <person name="Neunemann D."/>
            <person name="Ongeri F."/>
            <person name="Pauchet Y."/>
            <person name="Pu L.L."/>
            <person name="Pyrousis I."/>
            <person name="Rao X.J."/>
            <person name="Redding A."/>
            <person name="Roesel C."/>
            <person name="Sanchez-Gracia A."/>
            <person name="Schaack S."/>
            <person name="Shukla A."/>
            <person name="Tetreau G."/>
            <person name="Wang Y."/>
            <person name="Xiong G.H."/>
            <person name="Traut W."/>
            <person name="Walsh T.K."/>
            <person name="Worley K.C."/>
            <person name="Wu D."/>
            <person name="Wu W."/>
            <person name="Wu Y.Q."/>
            <person name="Zhang X."/>
            <person name="Zou Z."/>
            <person name="Zucker H."/>
            <person name="Briscoe A.D."/>
            <person name="Burmester T."/>
            <person name="Clem R.J."/>
            <person name="Feyereisen R."/>
            <person name="Grimmelikhuijzen C.J.P."/>
            <person name="Hamodrakas S.J."/>
            <person name="Hansson B.S."/>
            <person name="Huguet E."/>
            <person name="Jermiin L.S."/>
            <person name="Lan Q."/>
            <person name="Lehman H.K."/>
            <person name="Lorenzen M."/>
            <person name="Merzendorfer H."/>
            <person name="Michalopoulos I."/>
            <person name="Morton D.B."/>
            <person name="Muthukrishnan S."/>
            <person name="Oakeshott J.G."/>
            <person name="Palmer W."/>
            <person name="Park Y."/>
            <person name="Passarelli A.L."/>
            <person name="Rozas J."/>
            <person name="Schwartz L.M."/>
            <person name="Smith W."/>
            <person name="Southgate A."/>
            <person name="Vilcinskas A."/>
            <person name="Vogt R."/>
            <person name="Wang P."/>
            <person name="Werren J."/>
            <person name="Yu X.Q."/>
            <person name="Zhou J.J."/>
            <person name="Brown S.J."/>
            <person name="Scherer S.E."/>
            <person name="Richards S."/>
            <person name="Blissard G.W."/>
        </authorList>
    </citation>
    <scope>NUCLEOTIDE SEQUENCE</scope>
</reference>
<evidence type="ECO:0000256" key="4">
    <source>
        <dbReference type="SAM" id="SignalP"/>
    </source>
</evidence>
<keyword evidence="3" id="KW-0472">Membrane</keyword>
<keyword evidence="1" id="KW-0325">Glycoprotein</keyword>
<accession>A0A922CI18</accession>
<feature type="transmembrane region" description="Helical" evidence="3">
    <location>
        <begin position="663"/>
        <end position="681"/>
    </location>
</feature>